<proteinExistence type="predicted"/>
<organism evidence="2 3">
    <name type="scientific">Sphingomonas gellani</name>
    <dbReference type="NCBI Taxonomy" id="1166340"/>
    <lineage>
        <taxon>Bacteria</taxon>
        <taxon>Pseudomonadati</taxon>
        <taxon>Pseudomonadota</taxon>
        <taxon>Alphaproteobacteria</taxon>
        <taxon>Sphingomonadales</taxon>
        <taxon>Sphingomonadaceae</taxon>
        <taxon>Sphingomonas</taxon>
    </lineage>
</organism>
<evidence type="ECO:0008006" key="4">
    <source>
        <dbReference type="Google" id="ProtNLM"/>
    </source>
</evidence>
<name>A0A1H7YW84_9SPHN</name>
<protein>
    <recommendedName>
        <fullName evidence="4">Transposase</fullName>
    </recommendedName>
</protein>
<evidence type="ECO:0000313" key="3">
    <source>
        <dbReference type="Proteomes" id="UP000199206"/>
    </source>
</evidence>
<reference evidence="3" key="1">
    <citation type="submission" date="2016-10" db="EMBL/GenBank/DDBJ databases">
        <authorList>
            <person name="Varghese N."/>
            <person name="Submissions S."/>
        </authorList>
    </citation>
    <scope>NUCLEOTIDE SEQUENCE [LARGE SCALE GENOMIC DNA]</scope>
    <source>
        <strain evidence="3">S6-262</strain>
    </source>
</reference>
<dbReference type="RefSeq" id="WP_139197940.1">
    <property type="nucleotide sequence ID" value="NZ_FOCF01000001.1"/>
</dbReference>
<gene>
    <name evidence="2" type="ORF">SAMN05192583_0440</name>
</gene>
<dbReference type="OrthoDB" id="7586031at2"/>
<sequence length="66" mass="7101">MRIQASQKRVDELEAEVAVLKNTPERLDLDLLTQRVLRLEVAASSAAVDPVTGSPVVQTTSPAKST</sequence>
<evidence type="ECO:0000313" key="2">
    <source>
        <dbReference type="EMBL" id="SEM50522.1"/>
    </source>
</evidence>
<evidence type="ECO:0000256" key="1">
    <source>
        <dbReference type="SAM" id="MobiDB-lite"/>
    </source>
</evidence>
<feature type="region of interest" description="Disordered" evidence="1">
    <location>
        <begin position="44"/>
        <end position="66"/>
    </location>
</feature>
<dbReference type="AlphaFoldDB" id="A0A1H7YW84"/>
<dbReference type="Proteomes" id="UP000199206">
    <property type="component" value="Unassembled WGS sequence"/>
</dbReference>
<dbReference type="EMBL" id="FOCF01000001">
    <property type="protein sequence ID" value="SEM50522.1"/>
    <property type="molecule type" value="Genomic_DNA"/>
</dbReference>
<keyword evidence="3" id="KW-1185">Reference proteome</keyword>
<accession>A0A1H7YW84</accession>
<feature type="compositionally biased region" description="Polar residues" evidence="1">
    <location>
        <begin position="55"/>
        <end position="66"/>
    </location>
</feature>